<organism evidence="4 5">
    <name type="scientific">Roseibium album</name>
    <dbReference type="NCBI Taxonomy" id="311410"/>
    <lineage>
        <taxon>Bacteria</taxon>
        <taxon>Pseudomonadati</taxon>
        <taxon>Pseudomonadota</taxon>
        <taxon>Alphaproteobacteria</taxon>
        <taxon>Hyphomicrobiales</taxon>
        <taxon>Stappiaceae</taxon>
        <taxon>Roseibium</taxon>
    </lineage>
</organism>
<evidence type="ECO:0000256" key="2">
    <source>
        <dbReference type="SAM" id="Phobius"/>
    </source>
</evidence>
<feature type="transmembrane region" description="Helical" evidence="2">
    <location>
        <begin position="35"/>
        <end position="53"/>
    </location>
</feature>
<keyword evidence="2" id="KW-0472">Membrane</keyword>
<dbReference type="SUPFAM" id="SSF141868">
    <property type="entry name" value="EAL domain-like"/>
    <property type="match status" value="1"/>
</dbReference>
<dbReference type="EMBL" id="CXWC01000011">
    <property type="protein sequence ID" value="CTQ72572.1"/>
    <property type="molecule type" value="Genomic_DNA"/>
</dbReference>
<keyword evidence="5" id="KW-1185">Reference proteome</keyword>
<dbReference type="Proteomes" id="UP000049983">
    <property type="component" value="Unassembled WGS sequence"/>
</dbReference>
<sequence>MGRTGTIFVAICMAIIALSSAIVLIFQFGRPFGEAVSLSLALMCTMILIHLLIGRARDRGAVSVAVDRLEDRMADLDEDVGNLEGRLTGMEHTMPRRTRAEIDPLFAEVEVLGTLVKQMAEAMSDLETRVEDQQALAPPPRAPNLPHYPQARPAVQAHEAGIPPSYAPAPPSPPPYNPVHAEPRVPPQLHPMPQHEPEHPPVDHMNWQAPAPQAPAPQVPAPQSPETHGHGDMAEWDRRYGVHGERPREEDTMVPAPRPEPAFDFGDEVTSQADFQAKDVETVQPPRPQPNMAMRELITSALNANRVELHLQPIVTLPQRQVKYYEAFTRLRDAEGNAIAATAFLPEAVLSGQIARIDNLLLFRAVQVIRRLTSRNRNAVLFCNISLVSLVDETFFPGFLEFVKSNRDFADVLVFEFSQGDVAEMGAMELESLNALYEVGFRFSIDRINDMKMDFNSLAGRGFKYGKLHADYLIGRREAKHGHIHPSDFGDLLHRYGMELITDHVETESQVLELLDYDVKLAQGNLFSPPRPVRAEVLQGAPAPRKSAAG</sequence>
<name>A0A0M6ZHY1_9HYPH</name>
<accession>A0A0M6ZHY1</accession>
<dbReference type="InterPro" id="IPR050706">
    <property type="entry name" value="Cyclic-di-GMP_PDE-like"/>
</dbReference>
<dbReference type="InterPro" id="IPR035919">
    <property type="entry name" value="EAL_sf"/>
</dbReference>
<feature type="domain" description="EAL" evidence="3">
    <location>
        <begin position="291"/>
        <end position="544"/>
    </location>
</feature>
<keyword evidence="2" id="KW-0812">Transmembrane</keyword>
<feature type="region of interest" description="Disordered" evidence="1">
    <location>
        <begin position="161"/>
        <end position="233"/>
    </location>
</feature>
<reference evidence="5" key="1">
    <citation type="submission" date="2015-07" db="EMBL/GenBank/DDBJ databases">
        <authorList>
            <person name="Rodrigo-Torres Lidia"/>
            <person name="Arahal R.David."/>
        </authorList>
    </citation>
    <scope>NUCLEOTIDE SEQUENCE [LARGE SCALE GENOMIC DNA]</scope>
    <source>
        <strain evidence="5">CECT 5096</strain>
    </source>
</reference>
<protein>
    <submittedName>
        <fullName evidence="4">Regulatory protein CsrD</fullName>
    </submittedName>
</protein>
<dbReference type="GO" id="GO:0071111">
    <property type="term" value="F:cyclic-guanylate-specific phosphodiesterase activity"/>
    <property type="evidence" value="ECO:0007669"/>
    <property type="project" value="InterPro"/>
</dbReference>
<dbReference type="Gene3D" id="3.20.20.450">
    <property type="entry name" value="EAL domain"/>
    <property type="match status" value="1"/>
</dbReference>
<gene>
    <name evidence="4" type="ORF">LA5096_03287</name>
</gene>
<dbReference type="PROSITE" id="PS50883">
    <property type="entry name" value="EAL"/>
    <property type="match status" value="1"/>
</dbReference>
<evidence type="ECO:0000256" key="1">
    <source>
        <dbReference type="SAM" id="MobiDB-lite"/>
    </source>
</evidence>
<dbReference type="PANTHER" id="PTHR33121">
    <property type="entry name" value="CYCLIC DI-GMP PHOSPHODIESTERASE PDEF"/>
    <property type="match status" value="1"/>
</dbReference>
<proteinExistence type="predicted"/>
<feature type="compositionally biased region" description="Basic and acidic residues" evidence="1">
    <location>
        <begin position="193"/>
        <end position="202"/>
    </location>
</feature>
<dbReference type="AlphaFoldDB" id="A0A0M6ZHY1"/>
<dbReference type="InterPro" id="IPR001633">
    <property type="entry name" value="EAL_dom"/>
</dbReference>
<keyword evidence="2" id="KW-1133">Transmembrane helix</keyword>
<dbReference type="RefSeq" id="WP_055111097.1">
    <property type="nucleotide sequence ID" value="NZ_CANMGD010000001.1"/>
</dbReference>
<feature type="region of interest" description="Disordered" evidence="1">
    <location>
        <begin position="126"/>
        <end position="149"/>
    </location>
</feature>
<dbReference type="SMART" id="SM00052">
    <property type="entry name" value="EAL"/>
    <property type="match status" value="1"/>
</dbReference>
<dbReference type="PANTHER" id="PTHR33121:SF79">
    <property type="entry name" value="CYCLIC DI-GMP PHOSPHODIESTERASE PDED-RELATED"/>
    <property type="match status" value="1"/>
</dbReference>
<evidence type="ECO:0000313" key="5">
    <source>
        <dbReference type="Proteomes" id="UP000049983"/>
    </source>
</evidence>
<dbReference type="STRING" id="311410.LA5095_00146"/>
<dbReference type="CDD" id="cd01948">
    <property type="entry name" value="EAL"/>
    <property type="match status" value="1"/>
</dbReference>
<evidence type="ECO:0000259" key="3">
    <source>
        <dbReference type="PROSITE" id="PS50883"/>
    </source>
</evidence>
<feature type="transmembrane region" description="Helical" evidence="2">
    <location>
        <begin position="7"/>
        <end position="29"/>
    </location>
</feature>
<feature type="compositionally biased region" description="Pro residues" evidence="1">
    <location>
        <begin position="212"/>
        <end position="223"/>
    </location>
</feature>
<evidence type="ECO:0000313" key="4">
    <source>
        <dbReference type="EMBL" id="CTQ72572.1"/>
    </source>
</evidence>
<dbReference type="Pfam" id="PF00563">
    <property type="entry name" value="EAL"/>
    <property type="match status" value="1"/>
</dbReference>
<feature type="compositionally biased region" description="Pro residues" evidence="1">
    <location>
        <begin position="165"/>
        <end position="177"/>
    </location>
</feature>